<dbReference type="Proteomes" id="UP000588098">
    <property type="component" value="Unassembled WGS sequence"/>
</dbReference>
<evidence type="ECO:0000313" key="2">
    <source>
        <dbReference type="Proteomes" id="UP000588098"/>
    </source>
</evidence>
<keyword evidence="2" id="KW-1185">Reference proteome</keyword>
<gene>
    <name evidence="1" type="ORF">FHS42_007294</name>
</gene>
<dbReference type="AlphaFoldDB" id="A0A7W9QH51"/>
<protein>
    <submittedName>
        <fullName evidence="1">Uncharacterized protein</fullName>
    </submittedName>
</protein>
<evidence type="ECO:0000313" key="1">
    <source>
        <dbReference type="EMBL" id="MBB5940196.1"/>
    </source>
</evidence>
<accession>A0A7W9QH51</accession>
<proteinExistence type="predicted"/>
<organism evidence="1 2">
    <name type="scientific">Streptomyces zagrosensis</name>
    <dbReference type="NCBI Taxonomy" id="1042984"/>
    <lineage>
        <taxon>Bacteria</taxon>
        <taxon>Bacillati</taxon>
        <taxon>Actinomycetota</taxon>
        <taxon>Actinomycetes</taxon>
        <taxon>Kitasatosporales</taxon>
        <taxon>Streptomycetaceae</taxon>
        <taxon>Streptomyces</taxon>
    </lineage>
</organism>
<comment type="caution">
    <text evidence="1">The sequence shown here is derived from an EMBL/GenBank/DDBJ whole genome shotgun (WGS) entry which is preliminary data.</text>
</comment>
<sequence>MYSLAAVVREEDQRKGPAYHFQDLHVQVEQVVDSGGRHLGTQSAAA</sequence>
<dbReference type="EMBL" id="JACHJL010000036">
    <property type="protein sequence ID" value="MBB5940196.1"/>
    <property type="molecule type" value="Genomic_DNA"/>
</dbReference>
<reference evidence="1 2" key="1">
    <citation type="submission" date="2020-08" db="EMBL/GenBank/DDBJ databases">
        <title>Genomic Encyclopedia of Type Strains, Phase III (KMG-III): the genomes of soil and plant-associated and newly described type strains.</title>
        <authorList>
            <person name="Whitman W."/>
        </authorList>
    </citation>
    <scope>NUCLEOTIDE SEQUENCE [LARGE SCALE GENOMIC DNA]</scope>
    <source>
        <strain evidence="1 2">CECT 8305</strain>
    </source>
</reference>
<name>A0A7W9QH51_9ACTN</name>
<dbReference type="RefSeq" id="WP_184580152.1">
    <property type="nucleotide sequence ID" value="NZ_JACHJL010000036.1"/>
</dbReference>